<evidence type="ECO:0008006" key="3">
    <source>
        <dbReference type="Google" id="ProtNLM"/>
    </source>
</evidence>
<organism evidence="1 2">
    <name type="scientific">Linum tenue</name>
    <dbReference type="NCBI Taxonomy" id="586396"/>
    <lineage>
        <taxon>Eukaryota</taxon>
        <taxon>Viridiplantae</taxon>
        <taxon>Streptophyta</taxon>
        <taxon>Embryophyta</taxon>
        <taxon>Tracheophyta</taxon>
        <taxon>Spermatophyta</taxon>
        <taxon>Magnoliopsida</taxon>
        <taxon>eudicotyledons</taxon>
        <taxon>Gunneridae</taxon>
        <taxon>Pentapetalae</taxon>
        <taxon>rosids</taxon>
        <taxon>fabids</taxon>
        <taxon>Malpighiales</taxon>
        <taxon>Linaceae</taxon>
        <taxon>Linum</taxon>
    </lineage>
</organism>
<dbReference type="AlphaFoldDB" id="A0AAV0N2C0"/>
<proteinExistence type="predicted"/>
<protein>
    <recommendedName>
        <fullName evidence="3">DUF4283 domain-containing protein</fullName>
    </recommendedName>
</protein>
<sequence>MPCSSPAEVDRVMALNRWHYKDFHILADSWIENAGRSSVMRSLGEVWVRIDGIPLHLRSDELLEQLGKFCGEVSRDGNGAGLGRVCLNHPHPHLQIPKPIPAPYPCGGMFCKPIPIPVGFGYPWVIPIPVHPTLLYLKLTRKVLIITINKPIISRSQQNTVIF</sequence>
<dbReference type="EMBL" id="CAMGYJ010000007">
    <property type="protein sequence ID" value="CAI0452655.1"/>
    <property type="molecule type" value="Genomic_DNA"/>
</dbReference>
<reference evidence="1" key="1">
    <citation type="submission" date="2022-08" db="EMBL/GenBank/DDBJ databases">
        <authorList>
            <person name="Gutierrez-Valencia J."/>
        </authorList>
    </citation>
    <scope>NUCLEOTIDE SEQUENCE</scope>
</reference>
<name>A0AAV0N2C0_9ROSI</name>
<accession>A0AAV0N2C0</accession>
<evidence type="ECO:0000313" key="2">
    <source>
        <dbReference type="Proteomes" id="UP001154282"/>
    </source>
</evidence>
<gene>
    <name evidence="1" type="ORF">LITE_LOCUS31297</name>
</gene>
<comment type="caution">
    <text evidence="1">The sequence shown here is derived from an EMBL/GenBank/DDBJ whole genome shotgun (WGS) entry which is preliminary data.</text>
</comment>
<evidence type="ECO:0000313" key="1">
    <source>
        <dbReference type="EMBL" id="CAI0452655.1"/>
    </source>
</evidence>
<keyword evidence="2" id="KW-1185">Reference proteome</keyword>
<dbReference type="Proteomes" id="UP001154282">
    <property type="component" value="Unassembled WGS sequence"/>
</dbReference>